<dbReference type="STRING" id="112498.A0A2D3UXC0"/>
<dbReference type="OrthoDB" id="422736at2759"/>
<dbReference type="RefSeq" id="XP_023626957.1">
    <property type="nucleotide sequence ID" value="XM_023771189.1"/>
</dbReference>
<dbReference type="EMBL" id="FJUY01000008">
    <property type="protein sequence ID" value="CZT20068.1"/>
    <property type="molecule type" value="Genomic_DNA"/>
</dbReference>
<dbReference type="Proteomes" id="UP000225277">
    <property type="component" value="Unassembled WGS sequence"/>
</dbReference>
<evidence type="ECO:0000313" key="2">
    <source>
        <dbReference type="EMBL" id="CZT20068.1"/>
    </source>
</evidence>
<dbReference type="AlphaFoldDB" id="A0A2D3UXC0"/>
<evidence type="ECO:0000313" key="3">
    <source>
        <dbReference type="Proteomes" id="UP000225277"/>
    </source>
</evidence>
<proteinExistence type="predicted"/>
<dbReference type="PANTHER" id="PTHR36587:SF2">
    <property type="entry name" value="EXPRESSION SITE-ASSOCIATED GENE 3 (ESAG3)-LIKE PROTEIN"/>
    <property type="match status" value="1"/>
</dbReference>
<keyword evidence="1" id="KW-1133">Transmembrane helix</keyword>
<accession>A0A2D3UXC0</accession>
<sequence>MEAMRSTLLRPKTIRIAIASLFTIVVVFLLAPTQTRSPYKPDSWTGESTIGVPGHIDSSSVPQPKVHILLLATKGNVKLCKTLLTLAILGYPTPRIISWGGTDSTDAMLGGGSHFGKITKTIEYIDKYLSEPGSQDDLILMLDAFDIWLQLPLEVLLTRYKAILEEDDARIAHRMGRAFALEEIKSGIVFGAGKRCGPNSLHTVACYPVPESPLPKDLYGITTDTPIGHTDWSSFRTRYLNAGTTIGPVKMLRPVLERAHQKLLECRGRQNADFDAGTGVSDFCYHGSDQSIWMEIFGEQEFQREVMRRHHRSNFDTFAEKFNPHRAGSQPPSTQVYGVPILDYLEPGFYHQPGEKKYRPAKPDEFGISLDYWSGISHQTSNTYWDANYIRKDQLLEDQIGKRNGFDCQAKPPNWRELSDDLLSTFLPGERDQWNSMPFYTEYCVGRIPPIIHHNSFDKTQIDLQWNRTWWHGHSRALLEQKRSAGLPMLVDGIPTDAKNTTLQWEELCPAEYDAALF</sequence>
<dbReference type="PANTHER" id="PTHR36587">
    <property type="entry name" value="EXPRESSION SITE-ASSOCIATED GENE 3 (ESAG3)-LIKE PROTEIN"/>
    <property type="match status" value="1"/>
</dbReference>
<keyword evidence="1" id="KW-0812">Transmembrane</keyword>
<evidence type="ECO:0000256" key="1">
    <source>
        <dbReference type="SAM" id="Phobius"/>
    </source>
</evidence>
<feature type="transmembrane region" description="Helical" evidence="1">
    <location>
        <begin position="12"/>
        <end position="31"/>
    </location>
</feature>
<reference evidence="2 3" key="1">
    <citation type="submission" date="2016-03" db="EMBL/GenBank/DDBJ databases">
        <authorList>
            <person name="Ploux O."/>
        </authorList>
    </citation>
    <scope>NUCLEOTIDE SEQUENCE [LARGE SCALE GENOMIC DNA]</scope>
    <source>
        <strain evidence="2 3">URUG2</strain>
    </source>
</reference>
<dbReference type="CDD" id="cd22997">
    <property type="entry name" value="GT_LH"/>
    <property type="match status" value="1"/>
</dbReference>
<protein>
    <submittedName>
        <fullName evidence="2">Uncharacterized protein</fullName>
    </submittedName>
</protein>
<keyword evidence="3" id="KW-1185">Reference proteome</keyword>
<keyword evidence="1" id="KW-0472">Membrane</keyword>
<dbReference type="GeneID" id="35601072"/>
<organism evidence="2 3">
    <name type="scientific">Ramularia collo-cygni</name>
    <dbReference type="NCBI Taxonomy" id="112498"/>
    <lineage>
        <taxon>Eukaryota</taxon>
        <taxon>Fungi</taxon>
        <taxon>Dikarya</taxon>
        <taxon>Ascomycota</taxon>
        <taxon>Pezizomycotina</taxon>
        <taxon>Dothideomycetes</taxon>
        <taxon>Dothideomycetidae</taxon>
        <taxon>Mycosphaerellales</taxon>
        <taxon>Mycosphaerellaceae</taxon>
        <taxon>Ramularia</taxon>
    </lineage>
</organism>
<name>A0A2D3UXC0_9PEZI</name>
<gene>
    <name evidence="2" type="ORF">RCC_05925</name>
</gene>